<feature type="transmembrane region" description="Helical" evidence="5">
    <location>
        <begin position="217"/>
        <end position="238"/>
    </location>
</feature>
<dbReference type="PRINTS" id="PR00237">
    <property type="entry name" value="GPCRRHODOPSN"/>
</dbReference>
<dbReference type="InterPro" id="IPR000276">
    <property type="entry name" value="GPCR_Rhodpsn"/>
</dbReference>
<keyword evidence="4 5" id="KW-0472">Membrane</keyword>
<evidence type="ECO:0000256" key="4">
    <source>
        <dbReference type="ARBA" id="ARBA00023136"/>
    </source>
</evidence>
<comment type="subcellular location">
    <subcellularLocation>
        <location evidence="1">Membrane</location>
    </subcellularLocation>
</comment>
<reference evidence="7 8" key="2">
    <citation type="submission" date="2018-11" db="EMBL/GenBank/DDBJ databases">
        <authorList>
            <consortium name="Pathogen Informatics"/>
        </authorList>
    </citation>
    <scope>NUCLEOTIDE SEQUENCE [LARGE SCALE GENOMIC DNA]</scope>
</reference>
<feature type="transmembrane region" description="Helical" evidence="5">
    <location>
        <begin position="57"/>
        <end position="82"/>
    </location>
</feature>
<name>A0A158RCW6_THECL</name>
<dbReference type="Proteomes" id="UP000276776">
    <property type="component" value="Unassembled WGS sequence"/>
</dbReference>
<dbReference type="Gene3D" id="1.20.1070.10">
    <property type="entry name" value="Rhodopsin 7-helix transmembrane proteins"/>
    <property type="match status" value="1"/>
</dbReference>
<dbReference type="PANTHER" id="PTHR46895:SF3">
    <property type="entry name" value="G-PROTEIN COUPLED RECEPTOR F59B2.13-RELATED"/>
    <property type="match status" value="1"/>
</dbReference>
<evidence type="ECO:0000313" key="9">
    <source>
        <dbReference type="WBParaSite" id="TCLT_0000912901-mRNA-1"/>
    </source>
</evidence>
<keyword evidence="3 5" id="KW-1133">Transmembrane helix</keyword>
<feature type="transmembrane region" description="Helical" evidence="5">
    <location>
        <begin position="102"/>
        <end position="126"/>
    </location>
</feature>
<sequence length="243" mass="28488">MSDSLIRCLSPREMLLSSNRFERFVFGYIIPVLIMIGLTGNMLNFMVLLAQPMRKRTWLLSCLAVCDIFFLFFMLPHTLAHYELFTFNYTFRELYLSYKTHLLAFTNWASAAAVWLILFICFERLIGVRYPFLIRRYGIDSTVSRQALILFVVMLTGFLTIYMHFSYVTVMKPFCNNTQIYAFHIPIGATVWPGNRTNPSPYWLRELILWNTRIHELLVVFIPTIIIIIANALLIITLKARTK</sequence>
<dbReference type="GO" id="GO:0016020">
    <property type="term" value="C:membrane"/>
    <property type="evidence" value="ECO:0007669"/>
    <property type="project" value="UniProtKB-SubCell"/>
</dbReference>
<evidence type="ECO:0000256" key="5">
    <source>
        <dbReference type="SAM" id="Phobius"/>
    </source>
</evidence>
<evidence type="ECO:0000256" key="3">
    <source>
        <dbReference type="ARBA" id="ARBA00022989"/>
    </source>
</evidence>
<keyword evidence="2 5" id="KW-0812">Transmembrane</keyword>
<protein>
    <submittedName>
        <fullName evidence="9">G_PROTEIN_RECEP_F1_2 domain-containing protein</fullName>
    </submittedName>
</protein>
<dbReference type="WBParaSite" id="TCLT_0000912901-mRNA-1">
    <property type="protein sequence ID" value="TCLT_0000912901-mRNA-1"/>
    <property type="gene ID" value="TCLT_0000912901"/>
</dbReference>
<evidence type="ECO:0000313" key="7">
    <source>
        <dbReference type="EMBL" id="VDN06725.1"/>
    </source>
</evidence>
<evidence type="ECO:0000256" key="2">
    <source>
        <dbReference type="ARBA" id="ARBA00022692"/>
    </source>
</evidence>
<dbReference type="STRING" id="103827.A0A158RCW6"/>
<feature type="transmembrane region" description="Helical" evidence="5">
    <location>
        <begin position="147"/>
        <end position="165"/>
    </location>
</feature>
<gene>
    <name evidence="7" type="ORF">TCLT_LOCUS9118</name>
</gene>
<organism evidence="9">
    <name type="scientific">Thelazia callipaeda</name>
    <name type="common">Oriental eyeworm</name>
    <name type="synonym">Parasitic nematode</name>
    <dbReference type="NCBI Taxonomy" id="103827"/>
    <lineage>
        <taxon>Eukaryota</taxon>
        <taxon>Metazoa</taxon>
        <taxon>Ecdysozoa</taxon>
        <taxon>Nematoda</taxon>
        <taxon>Chromadorea</taxon>
        <taxon>Rhabditida</taxon>
        <taxon>Spirurina</taxon>
        <taxon>Spiruromorpha</taxon>
        <taxon>Thelazioidea</taxon>
        <taxon>Thelaziidae</taxon>
        <taxon>Thelazia</taxon>
    </lineage>
</organism>
<dbReference type="OMA" id="WNTRIHE"/>
<evidence type="ECO:0000313" key="8">
    <source>
        <dbReference type="Proteomes" id="UP000276776"/>
    </source>
</evidence>
<evidence type="ECO:0000259" key="6">
    <source>
        <dbReference type="PROSITE" id="PS50262"/>
    </source>
</evidence>
<dbReference type="PROSITE" id="PS50262">
    <property type="entry name" value="G_PROTEIN_RECEP_F1_2"/>
    <property type="match status" value="1"/>
</dbReference>
<dbReference type="OrthoDB" id="10011262at2759"/>
<accession>A0A158RCW6</accession>
<dbReference type="SUPFAM" id="SSF81321">
    <property type="entry name" value="Family A G protein-coupled receptor-like"/>
    <property type="match status" value="1"/>
</dbReference>
<reference evidence="9" key="1">
    <citation type="submission" date="2016-04" db="UniProtKB">
        <authorList>
            <consortium name="WormBaseParasite"/>
        </authorList>
    </citation>
    <scope>IDENTIFICATION</scope>
</reference>
<feature type="transmembrane region" description="Helical" evidence="5">
    <location>
        <begin position="25"/>
        <end position="50"/>
    </location>
</feature>
<feature type="domain" description="G-protein coupled receptors family 1 profile" evidence="6">
    <location>
        <begin position="40"/>
        <end position="243"/>
    </location>
</feature>
<keyword evidence="8" id="KW-1185">Reference proteome</keyword>
<dbReference type="GO" id="GO:0004930">
    <property type="term" value="F:G protein-coupled receptor activity"/>
    <property type="evidence" value="ECO:0007669"/>
    <property type="project" value="InterPro"/>
</dbReference>
<evidence type="ECO:0000256" key="1">
    <source>
        <dbReference type="ARBA" id="ARBA00004370"/>
    </source>
</evidence>
<dbReference type="InterPro" id="IPR017452">
    <property type="entry name" value="GPCR_Rhodpsn_7TM"/>
</dbReference>
<dbReference type="EMBL" id="UYYF01004734">
    <property type="protein sequence ID" value="VDN06725.1"/>
    <property type="molecule type" value="Genomic_DNA"/>
</dbReference>
<proteinExistence type="predicted"/>
<dbReference type="AlphaFoldDB" id="A0A158RCW6"/>
<dbReference type="PANTHER" id="PTHR46895">
    <property type="entry name" value="PROTEIN CBG20548-RELATED"/>
    <property type="match status" value="1"/>
</dbReference>